<dbReference type="Gene3D" id="1.10.10.10">
    <property type="entry name" value="Winged helix-like DNA-binding domain superfamily/Winged helix DNA-binding domain"/>
    <property type="match status" value="1"/>
</dbReference>
<gene>
    <name evidence="3" type="ORF">NX722_13975</name>
</gene>
<dbReference type="Pfam" id="PF13551">
    <property type="entry name" value="HTH_29"/>
    <property type="match status" value="1"/>
</dbReference>
<evidence type="ECO:0000259" key="2">
    <source>
        <dbReference type="Pfam" id="PF13592"/>
    </source>
</evidence>
<accession>A0ABT3MWG8</accession>
<dbReference type="Pfam" id="PF13592">
    <property type="entry name" value="HTH_33"/>
    <property type="match status" value="1"/>
</dbReference>
<dbReference type="InterPro" id="IPR025959">
    <property type="entry name" value="Winged_HTH_dom"/>
</dbReference>
<comment type="caution">
    <text evidence="3">The sequence shown here is derived from an EMBL/GenBank/DDBJ whole genome shotgun (WGS) entry which is preliminary data.</text>
</comment>
<evidence type="ECO:0000256" key="1">
    <source>
        <dbReference type="SAM" id="MobiDB-lite"/>
    </source>
</evidence>
<dbReference type="RefSeq" id="WP_262568524.1">
    <property type="nucleotide sequence ID" value="NZ_JAPFCC010000001.1"/>
</dbReference>
<dbReference type="Proteomes" id="UP001209854">
    <property type="component" value="Unassembled WGS sequence"/>
</dbReference>
<dbReference type="InterPro" id="IPR036388">
    <property type="entry name" value="WH-like_DNA-bd_sf"/>
</dbReference>
<organism evidence="3 4">
    <name type="scientific">Endozoicomonas gorgoniicola</name>
    <dbReference type="NCBI Taxonomy" id="1234144"/>
    <lineage>
        <taxon>Bacteria</taxon>
        <taxon>Pseudomonadati</taxon>
        <taxon>Pseudomonadota</taxon>
        <taxon>Gammaproteobacteria</taxon>
        <taxon>Oceanospirillales</taxon>
        <taxon>Endozoicomonadaceae</taxon>
        <taxon>Endozoicomonas</taxon>
    </lineage>
</organism>
<protein>
    <submittedName>
        <fullName evidence="3">Winged helix-turn-helix domain-containing protein</fullName>
    </submittedName>
</protein>
<dbReference type="InterPro" id="IPR009057">
    <property type="entry name" value="Homeodomain-like_sf"/>
</dbReference>
<name>A0ABT3MWG8_9GAMM</name>
<dbReference type="EMBL" id="JAPFCC010000001">
    <property type="protein sequence ID" value="MCW7553717.1"/>
    <property type="molecule type" value="Genomic_DNA"/>
</dbReference>
<feature type="region of interest" description="Disordered" evidence="1">
    <location>
        <begin position="59"/>
        <end position="78"/>
    </location>
</feature>
<sequence length="151" mass="17542">MNNIDGRKISDEVREQIRFDAIKDWHAGMNPSSLARKYRTSRKTVYEWIDRYETGGWDGLKTRTGKTGPKPKLSPEQQEQLHLLLRSSTPVDYGYQTPLWTCQIVAKLIDQTFQVKYVPASVARLLKRMGFSPQKPRWGAWQQDQKKLMSG</sequence>
<evidence type="ECO:0000313" key="3">
    <source>
        <dbReference type="EMBL" id="MCW7553717.1"/>
    </source>
</evidence>
<dbReference type="SUPFAM" id="SSF46689">
    <property type="entry name" value="Homeodomain-like"/>
    <property type="match status" value="1"/>
</dbReference>
<feature type="domain" description="Winged helix-turn helix" evidence="2">
    <location>
        <begin position="98"/>
        <end position="147"/>
    </location>
</feature>
<evidence type="ECO:0000313" key="4">
    <source>
        <dbReference type="Proteomes" id="UP001209854"/>
    </source>
</evidence>
<proteinExistence type="predicted"/>
<keyword evidence="4" id="KW-1185">Reference proteome</keyword>
<reference evidence="3 4" key="1">
    <citation type="submission" date="2022-10" db="EMBL/GenBank/DDBJ databases">
        <title>High-quality genome sequences of two octocoral-associated bacteria, Endozoicomonas euniceicola EF212 and Endozoicomonas gorgoniicola PS125.</title>
        <authorList>
            <person name="Chiou Y.-J."/>
            <person name="Chen Y.-H."/>
        </authorList>
    </citation>
    <scope>NUCLEOTIDE SEQUENCE [LARGE SCALE GENOMIC DNA]</scope>
    <source>
        <strain evidence="3 4">PS125</strain>
    </source>
</reference>